<dbReference type="Proteomes" id="UP001153269">
    <property type="component" value="Unassembled WGS sequence"/>
</dbReference>
<keyword evidence="2" id="KW-1185">Reference proteome</keyword>
<comment type="caution">
    <text evidence="1">The sequence shown here is derived from an EMBL/GenBank/DDBJ whole genome shotgun (WGS) entry which is preliminary data.</text>
</comment>
<proteinExistence type="predicted"/>
<organism evidence="1 2">
    <name type="scientific">Pleuronectes platessa</name>
    <name type="common">European plaice</name>
    <dbReference type="NCBI Taxonomy" id="8262"/>
    <lineage>
        <taxon>Eukaryota</taxon>
        <taxon>Metazoa</taxon>
        <taxon>Chordata</taxon>
        <taxon>Craniata</taxon>
        <taxon>Vertebrata</taxon>
        <taxon>Euteleostomi</taxon>
        <taxon>Actinopterygii</taxon>
        <taxon>Neopterygii</taxon>
        <taxon>Teleostei</taxon>
        <taxon>Neoteleostei</taxon>
        <taxon>Acanthomorphata</taxon>
        <taxon>Carangaria</taxon>
        <taxon>Pleuronectiformes</taxon>
        <taxon>Pleuronectoidei</taxon>
        <taxon>Pleuronectidae</taxon>
        <taxon>Pleuronectes</taxon>
    </lineage>
</organism>
<dbReference type="EMBL" id="CADEAL010001411">
    <property type="protein sequence ID" value="CAB1432155.1"/>
    <property type="molecule type" value="Genomic_DNA"/>
</dbReference>
<sequence length="110" mass="11701">MPAPRGEASCLHRPLEAGCSLRHKPGLLHLSLTRDWSSGCMGVTLIPRPHSRITTSGSLASLVKLVQDGSDEGRCLSPVLPAVCGVMKTYVDRISQIARDRVVVVGGGTR</sequence>
<reference evidence="1" key="1">
    <citation type="submission" date="2020-03" db="EMBL/GenBank/DDBJ databases">
        <authorList>
            <person name="Weist P."/>
        </authorList>
    </citation>
    <scope>NUCLEOTIDE SEQUENCE</scope>
</reference>
<evidence type="ECO:0000313" key="2">
    <source>
        <dbReference type="Proteomes" id="UP001153269"/>
    </source>
</evidence>
<protein>
    <submittedName>
        <fullName evidence="1">Uncharacterized protein</fullName>
    </submittedName>
</protein>
<accession>A0A9N7UIM7</accession>
<gene>
    <name evidence="1" type="ORF">PLEPLA_LOCUS20212</name>
</gene>
<evidence type="ECO:0000313" key="1">
    <source>
        <dbReference type="EMBL" id="CAB1432155.1"/>
    </source>
</evidence>
<dbReference type="AlphaFoldDB" id="A0A9N7UIM7"/>
<name>A0A9N7UIM7_PLEPL</name>